<dbReference type="EnsemblPlants" id="AET1Gv20018800.11">
    <property type="protein sequence ID" value="AET1Gv20018800.11"/>
    <property type="gene ID" value="AET1Gv20018800"/>
</dbReference>
<protein>
    <submittedName>
        <fullName evidence="1">Uncharacterized protein</fullName>
    </submittedName>
</protein>
<reference evidence="2" key="2">
    <citation type="journal article" date="2017" name="Nat. Plants">
        <title>The Aegilops tauschii genome reveals multiple impacts of transposons.</title>
        <authorList>
            <person name="Zhao G."/>
            <person name="Zou C."/>
            <person name="Li K."/>
            <person name="Wang K."/>
            <person name="Li T."/>
            <person name="Gao L."/>
            <person name="Zhang X."/>
            <person name="Wang H."/>
            <person name="Yang Z."/>
            <person name="Liu X."/>
            <person name="Jiang W."/>
            <person name="Mao L."/>
            <person name="Kong X."/>
            <person name="Jiao Y."/>
            <person name="Jia J."/>
        </authorList>
    </citation>
    <scope>NUCLEOTIDE SEQUENCE [LARGE SCALE GENOMIC DNA]</scope>
    <source>
        <strain evidence="2">cv. AL8/78</strain>
    </source>
</reference>
<reference evidence="1" key="4">
    <citation type="submission" date="2019-03" db="UniProtKB">
        <authorList>
            <consortium name="EnsemblPlants"/>
        </authorList>
    </citation>
    <scope>IDENTIFICATION</scope>
</reference>
<evidence type="ECO:0000313" key="1">
    <source>
        <dbReference type="EnsemblPlants" id="AET1Gv20018800.11"/>
    </source>
</evidence>
<dbReference type="Proteomes" id="UP000015105">
    <property type="component" value="Chromosome 1D"/>
</dbReference>
<reference evidence="2" key="1">
    <citation type="journal article" date="2014" name="Science">
        <title>Ancient hybridizations among the ancestral genomes of bread wheat.</title>
        <authorList>
            <consortium name="International Wheat Genome Sequencing Consortium,"/>
            <person name="Marcussen T."/>
            <person name="Sandve S.R."/>
            <person name="Heier L."/>
            <person name="Spannagl M."/>
            <person name="Pfeifer M."/>
            <person name="Jakobsen K.S."/>
            <person name="Wulff B.B."/>
            <person name="Steuernagel B."/>
            <person name="Mayer K.F."/>
            <person name="Olsen O.A."/>
        </authorList>
    </citation>
    <scope>NUCLEOTIDE SEQUENCE [LARGE SCALE GENOMIC DNA]</scope>
    <source>
        <strain evidence="2">cv. AL8/78</strain>
    </source>
</reference>
<name>A0A452XIT3_AEGTS</name>
<accession>A0A452XIT3</accession>
<evidence type="ECO:0000313" key="2">
    <source>
        <dbReference type="Proteomes" id="UP000015105"/>
    </source>
</evidence>
<reference evidence="1" key="3">
    <citation type="journal article" date="2017" name="Nature">
        <title>Genome sequence of the progenitor of the wheat D genome Aegilops tauschii.</title>
        <authorList>
            <person name="Luo M.C."/>
            <person name="Gu Y.Q."/>
            <person name="Puiu D."/>
            <person name="Wang H."/>
            <person name="Twardziok S.O."/>
            <person name="Deal K.R."/>
            <person name="Huo N."/>
            <person name="Zhu T."/>
            <person name="Wang L."/>
            <person name="Wang Y."/>
            <person name="McGuire P.E."/>
            <person name="Liu S."/>
            <person name="Long H."/>
            <person name="Ramasamy R.K."/>
            <person name="Rodriguez J.C."/>
            <person name="Van S.L."/>
            <person name="Yuan L."/>
            <person name="Wang Z."/>
            <person name="Xia Z."/>
            <person name="Xiao L."/>
            <person name="Anderson O.D."/>
            <person name="Ouyang S."/>
            <person name="Liang Y."/>
            <person name="Zimin A.V."/>
            <person name="Pertea G."/>
            <person name="Qi P."/>
            <person name="Bennetzen J.L."/>
            <person name="Dai X."/>
            <person name="Dawson M.W."/>
            <person name="Muller H.G."/>
            <person name="Kugler K."/>
            <person name="Rivarola-Duarte L."/>
            <person name="Spannagl M."/>
            <person name="Mayer K.F.X."/>
            <person name="Lu F.H."/>
            <person name="Bevan M.W."/>
            <person name="Leroy P."/>
            <person name="Li P."/>
            <person name="You F.M."/>
            <person name="Sun Q."/>
            <person name="Liu Z."/>
            <person name="Lyons E."/>
            <person name="Wicker T."/>
            <person name="Salzberg S.L."/>
            <person name="Devos K.M."/>
            <person name="Dvorak J."/>
        </authorList>
    </citation>
    <scope>NUCLEOTIDE SEQUENCE [LARGE SCALE GENOMIC DNA]</scope>
    <source>
        <strain evidence="1">cv. AL8/78</strain>
    </source>
</reference>
<sequence length="61" mass="7139">MRCLNFEITFQEKGQCTNQLVQINDLCDDLSVFLKKKLEIPARSIHHYCEYYNTKNTGVAL</sequence>
<dbReference type="Gramene" id="AET1Gv20018800.11">
    <property type="protein sequence ID" value="AET1Gv20018800.11"/>
    <property type="gene ID" value="AET1Gv20018800"/>
</dbReference>
<keyword evidence="2" id="KW-1185">Reference proteome</keyword>
<dbReference type="AlphaFoldDB" id="A0A452XIT3"/>
<organism evidence="1 2">
    <name type="scientific">Aegilops tauschii subsp. strangulata</name>
    <name type="common">Goatgrass</name>
    <dbReference type="NCBI Taxonomy" id="200361"/>
    <lineage>
        <taxon>Eukaryota</taxon>
        <taxon>Viridiplantae</taxon>
        <taxon>Streptophyta</taxon>
        <taxon>Embryophyta</taxon>
        <taxon>Tracheophyta</taxon>
        <taxon>Spermatophyta</taxon>
        <taxon>Magnoliopsida</taxon>
        <taxon>Liliopsida</taxon>
        <taxon>Poales</taxon>
        <taxon>Poaceae</taxon>
        <taxon>BOP clade</taxon>
        <taxon>Pooideae</taxon>
        <taxon>Triticodae</taxon>
        <taxon>Triticeae</taxon>
        <taxon>Triticinae</taxon>
        <taxon>Aegilops</taxon>
    </lineage>
</organism>
<reference evidence="1" key="5">
    <citation type="journal article" date="2021" name="G3 (Bethesda)">
        <title>Aegilops tauschii genome assembly Aet v5.0 features greater sequence contiguity and improved annotation.</title>
        <authorList>
            <person name="Wang L."/>
            <person name="Zhu T."/>
            <person name="Rodriguez J.C."/>
            <person name="Deal K.R."/>
            <person name="Dubcovsky J."/>
            <person name="McGuire P.E."/>
            <person name="Lux T."/>
            <person name="Spannagl M."/>
            <person name="Mayer K.F.X."/>
            <person name="Baldrich P."/>
            <person name="Meyers B.C."/>
            <person name="Huo N."/>
            <person name="Gu Y.Q."/>
            <person name="Zhou H."/>
            <person name="Devos K.M."/>
            <person name="Bennetzen J.L."/>
            <person name="Unver T."/>
            <person name="Budak H."/>
            <person name="Gulick P.J."/>
            <person name="Galiba G."/>
            <person name="Kalapos B."/>
            <person name="Nelson D.R."/>
            <person name="Li P."/>
            <person name="You F.M."/>
            <person name="Luo M.C."/>
            <person name="Dvorak J."/>
        </authorList>
    </citation>
    <scope>NUCLEOTIDE SEQUENCE [LARGE SCALE GENOMIC DNA]</scope>
    <source>
        <strain evidence="1">cv. AL8/78</strain>
    </source>
</reference>
<proteinExistence type="predicted"/>